<gene>
    <name evidence="9" type="ORF">V1Y59_15335</name>
</gene>
<dbReference type="PANTHER" id="PTHR42852">
    <property type="entry name" value="THIOL:DISULFIDE INTERCHANGE PROTEIN DSBE"/>
    <property type="match status" value="1"/>
</dbReference>
<dbReference type="InterPro" id="IPR036249">
    <property type="entry name" value="Thioredoxin-like_sf"/>
</dbReference>
<dbReference type="CDD" id="cd02966">
    <property type="entry name" value="TlpA_like_family"/>
    <property type="match status" value="1"/>
</dbReference>
<reference evidence="9 10" key="1">
    <citation type="submission" date="2024-01" db="EMBL/GenBank/DDBJ databases">
        <title>Draft genome sequence of Gordonia sp. PKS22-38.</title>
        <authorList>
            <person name="Suphannarot A."/>
            <person name="Mingma R."/>
        </authorList>
    </citation>
    <scope>NUCLEOTIDE SEQUENCE [LARGE SCALE GENOMIC DNA]</scope>
    <source>
        <strain evidence="9 10">PKS22-38</strain>
    </source>
</reference>
<dbReference type="InterPro" id="IPR050553">
    <property type="entry name" value="Thioredoxin_ResA/DsbE_sf"/>
</dbReference>
<protein>
    <submittedName>
        <fullName evidence="9">TlpA family protein disulfide reductase</fullName>
    </submittedName>
</protein>
<comment type="subcellular location">
    <subcellularLocation>
        <location evidence="1">Cell envelope</location>
    </subcellularLocation>
</comment>
<organism evidence="9 10">
    <name type="scientific">Gordonia prachuapensis</name>
    <dbReference type="NCBI Taxonomy" id="3115651"/>
    <lineage>
        <taxon>Bacteria</taxon>
        <taxon>Bacillati</taxon>
        <taxon>Actinomycetota</taxon>
        <taxon>Actinomycetes</taxon>
        <taxon>Mycobacteriales</taxon>
        <taxon>Gordoniaceae</taxon>
        <taxon>Gordonia</taxon>
    </lineage>
</organism>
<evidence type="ECO:0000256" key="4">
    <source>
        <dbReference type="ARBA" id="ARBA00023157"/>
    </source>
</evidence>
<evidence type="ECO:0000256" key="1">
    <source>
        <dbReference type="ARBA" id="ARBA00004196"/>
    </source>
</evidence>
<evidence type="ECO:0000256" key="2">
    <source>
        <dbReference type="ARBA" id="ARBA00022748"/>
    </source>
</evidence>
<evidence type="ECO:0000256" key="6">
    <source>
        <dbReference type="SAM" id="MobiDB-lite"/>
    </source>
</evidence>
<dbReference type="PROSITE" id="PS00194">
    <property type="entry name" value="THIOREDOXIN_1"/>
    <property type="match status" value="1"/>
</dbReference>
<dbReference type="EMBL" id="JAZDUE010000012">
    <property type="protein sequence ID" value="MEE4024458.1"/>
    <property type="molecule type" value="Genomic_DNA"/>
</dbReference>
<keyword evidence="10" id="KW-1185">Reference proteome</keyword>
<evidence type="ECO:0000256" key="3">
    <source>
        <dbReference type="ARBA" id="ARBA00022968"/>
    </source>
</evidence>
<keyword evidence="3" id="KW-0735">Signal-anchor</keyword>
<feature type="transmembrane region" description="Helical" evidence="7">
    <location>
        <begin position="33"/>
        <end position="52"/>
    </location>
</feature>
<dbReference type="InterPro" id="IPR013740">
    <property type="entry name" value="Redoxin"/>
</dbReference>
<evidence type="ECO:0000313" key="10">
    <source>
        <dbReference type="Proteomes" id="UP001335729"/>
    </source>
</evidence>
<keyword evidence="7" id="KW-1133">Transmembrane helix</keyword>
<dbReference type="RefSeq" id="WP_330505828.1">
    <property type="nucleotide sequence ID" value="NZ_JAZDUE010000012.1"/>
</dbReference>
<proteinExistence type="predicted"/>
<feature type="region of interest" description="Disordered" evidence="6">
    <location>
        <begin position="1"/>
        <end position="29"/>
    </location>
</feature>
<keyword evidence="4" id="KW-1015">Disulfide bond</keyword>
<dbReference type="PANTHER" id="PTHR42852:SF6">
    <property type="entry name" value="THIOL:DISULFIDE INTERCHANGE PROTEIN DSBE"/>
    <property type="match status" value="1"/>
</dbReference>
<dbReference type="Gene3D" id="3.40.30.10">
    <property type="entry name" value="Glutaredoxin"/>
    <property type="match status" value="1"/>
</dbReference>
<dbReference type="PROSITE" id="PS51352">
    <property type="entry name" value="THIOREDOXIN_2"/>
    <property type="match status" value="1"/>
</dbReference>
<keyword evidence="2" id="KW-0201">Cytochrome c-type biogenesis</keyword>
<comment type="caution">
    <text evidence="9">The sequence shown here is derived from an EMBL/GenBank/DDBJ whole genome shotgun (WGS) entry which is preliminary data.</text>
</comment>
<dbReference type="SUPFAM" id="SSF52833">
    <property type="entry name" value="Thioredoxin-like"/>
    <property type="match status" value="1"/>
</dbReference>
<keyword evidence="5" id="KW-0676">Redox-active center</keyword>
<evidence type="ECO:0000259" key="8">
    <source>
        <dbReference type="PROSITE" id="PS51352"/>
    </source>
</evidence>
<name>A0ABU7MW40_9ACTN</name>
<evidence type="ECO:0000313" key="9">
    <source>
        <dbReference type="EMBL" id="MEE4024458.1"/>
    </source>
</evidence>
<keyword evidence="7" id="KW-0812">Transmembrane</keyword>
<evidence type="ECO:0000256" key="7">
    <source>
        <dbReference type="SAM" id="Phobius"/>
    </source>
</evidence>
<dbReference type="InterPro" id="IPR013766">
    <property type="entry name" value="Thioredoxin_domain"/>
</dbReference>
<feature type="domain" description="Thioredoxin" evidence="8">
    <location>
        <begin position="100"/>
        <end position="246"/>
    </location>
</feature>
<keyword evidence="7" id="KW-0472">Membrane</keyword>
<evidence type="ECO:0000256" key="5">
    <source>
        <dbReference type="ARBA" id="ARBA00023284"/>
    </source>
</evidence>
<dbReference type="InterPro" id="IPR017937">
    <property type="entry name" value="Thioredoxin_CS"/>
</dbReference>
<sequence>MNQTPTSAESSPAEDDSDNPPPGPRREGRFPAAARWTIVFTVVILALVVAIWPRGDDGGSGTEAPPTATGVNVTDAPVDDAQLAQARIDAALPPCPETGLPAGPQAALAGVTVPCLADGADYDVGTGTAGRPTVINMWAVWCLPCRRELPVVDDYAERAGDQVNVLAVHAQEGAQNPYMALRFLHENDVRLPSVLDTDAAIAAALGAPRVFPSTILVRADGTVAKVLPQVFHQPDEIADAVQQYLGVTT</sequence>
<dbReference type="Proteomes" id="UP001335729">
    <property type="component" value="Unassembled WGS sequence"/>
</dbReference>
<accession>A0ABU7MW40</accession>
<dbReference type="Pfam" id="PF08534">
    <property type="entry name" value="Redoxin"/>
    <property type="match status" value="1"/>
</dbReference>